<evidence type="ECO:0000313" key="2">
    <source>
        <dbReference type="Proteomes" id="UP001064262"/>
    </source>
</evidence>
<reference evidence="1" key="1">
    <citation type="submission" date="2022-09" db="EMBL/GenBank/DDBJ databases">
        <title>Winslowiella arboricola sp. nov., isolated from bleeding cankers on broadleaf hosts.</title>
        <authorList>
            <person name="Brady C."/>
            <person name="Kaur S."/>
            <person name="Crampton B."/>
            <person name="Maddock D."/>
            <person name="Arnold D."/>
            <person name="Denman S."/>
        </authorList>
    </citation>
    <scope>NUCLEOTIDE SEQUENCE</scope>
    <source>
        <strain evidence="1">BAC 15a-03b</strain>
    </source>
</reference>
<sequence>MKFSEIPENVQEVAAELLSEQLVHYDSLGFVNRTDKSKEIAETVREAFVKLYE</sequence>
<dbReference type="EMBL" id="JAODIM010000043">
    <property type="protein sequence ID" value="MCU5780463.1"/>
    <property type="molecule type" value="Genomic_DNA"/>
</dbReference>
<organism evidence="1 2">
    <name type="scientific">Winslowiella arboricola</name>
    <dbReference type="NCBI Taxonomy" id="2978220"/>
    <lineage>
        <taxon>Bacteria</taxon>
        <taxon>Pseudomonadati</taxon>
        <taxon>Pseudomonadota</taxon>
        <taxon>Gammaproteobacteria</taxon>
        <taxon>Enterobacterales</taxon>
        <taxon>Erwiniaceae</taxon>
        <taxon>Winslowiella</taxon>
    </lineage>
</organism>
<protein>
    <submittedName>
        <fullName evidence="1">Uncharacterized protein</fullName>
    </submittedName>
</protein>
<keyword evidence="2" id="KW-1185">Reference proteome</keyword>
<name>A0A9J6Q2H9_9GAMM</name>
<evidence type="ECO:0000313" key="1">
    <source>
        <dbReference type="EMBL" id="MCU5780463.1"/>
    </source>
</evidence>
<dbReference type="Proteomes" id="UP001064262">
    <property type="component" value="Unassembled WGS sequence"/>
</dbReference>
<dbReference type="AlphaFoldDB" id="A0A9J6Q2H9"/>
<comment type="caution">
    <text evidence="1">The sequence shown here is derived from an EMBL/GenBank/DDBJ whole genome shotgun (WGS) entry which is preliminary data.</text>
</comment>
<accession>A0A9J6Q2H9</accession>
<proteinExistence type="predicted"/>
<dbReference type="RefSeq" id="WP_267144334.1">
    <property type="nucleotide sequence ID" value="NZ_JAODIL010000081.1"/>
</dbReference>
<gene>
    <name evidence="1" type="ORF">N5923_23505</name>
</gene>